<dbReference type="AlphaFoldDB" id="A0A5Q2MWA3"/>
<feature type="binding site" evidence="12">
    <location>
        <position position="126"/>
    </location>
    <ligand>
        <name>L-histidine</name>
        <dbReference type="ChEBI" id="CHEBI:57595"/>
    </ligand>
</feature>
<keyword evidence="8 11" id="KW-0648">Protein biosynthesis</keyword>
<evidence type="ECO:0000256" key="7">
    <source>
        <dbReference type="ARBA" id="ARBA00022840"/>
    </source>
</evidence>
<dbReference type="CDD" id="cd00859">
    <property type="entry name" value="HisRS_anticodon"/>
    <property type="match status" value="1"/>
</dbReference>
<comment type="catalytic activity">
    <reaction evidence="10 11">
        <text>tRNA(His) + L-histidine + ATP = L-histidyl-tRNA(His) + AMP + diphosphate + H(+)</text>
        <dbReference type="Rhea" id="RHEA:17313"/>
        <dbReference type="Rhea" id="RHEA-COMP:9665"/>
        <dbReference type="Rhea" id="RHEA-COMP:9689"/>
        <dbReference type="ChEBI" id="CHEBI:15378"/>
        <dbReference type="ChEBI" id="CHEBI:30616"/>
        <dbReference type="ChEBI" id="CHEBI:33019"/>
        <dbReference type="ChEBI" id="CHEBI:57595"/>
        <dbReference type="ChEBI" id="CHEBI:78442"/>
        <dbReference type="ChEBI" id="CHEBI:78527"/>
        <dbReference type="ChEBI" id="CHEBI:456215"/>
        <dbReference type="EC" id="6.1.1.21"/>
    </reaction>
</comment>
<dbReference type="SUPFAM" id="SSF52954">
    <property type="entry name" value="Class II aaRS ABD-related"/>
    <property type="match status" value="1"/>
</dbReference>
<dbReference type="KEGG" id="hcv:FTV88_0525"/>
<dbReference type="GO" id="GO:0006427">
    <property type="term" value="P:histidyl-tRNA aminoacylation"/>
    <property type="evidence" value="ECO:0007669"/>
    <property type="project" value="UniProtKB-UniRule"/>
</dbReference>
<dbReference type="Pfam" id="PF03129">
    <property type="entry name" value="HGTP_anticodon"/>
    <property type="match status" value="1"/>
</dbReference>
<feature type="domain" description="Aminoacyl-transfer RNA synthetases class-II family profile" evidence="13">
    <location>
        <begin position="1"/>
        <end position="334"/>
    </location>
</feature>
<dbReference type="FunFam" id="3.30.930.10:FF:000005">
    <property type="entry name" value="Histidine--tRNA ligase"/>
    <property type="match status" value="1"/>
</dbReference>
<dbReference type="Pfam" id="PF13393">
    <property type="entry name" value="tRNA-synt_His"/>
    <property type="match status" value="1"/>
</dbReference>
<dbReference type="InterPro" id="IPR033656">
    <property type="entry name" value="HisRS_anticodon"/>
</dbReference>
<dbReference type="GO" id="GO:0016740">
    <property type="term" value="F:transferase activity"/>
    <property type="evidence" value="ECO:0007669"/>
    <property type="project" value="UniProtKB-ARBA"/>
</dbReference>
<dbReference type="EMBL" id="CP045875">
    <property type="protein sequence ID" value="QGG46704.1"/>
    <property type="molecule type" value="Genomic_DNA"/>
</dbReference>
<evidence type="ECO:0000256" key="6">
    <source>
        <dbReference type="ARBA" id="ARBA00022741"/>
    </source>
</evidence>
<comment type="subcellular location">
    <subcellularLocation>
        <location evidence="1 11">Cytoplasm</location>
    </subcellularLocation>
</comment>
<accession>A0A5Q2MWA3</accession>
<dbReference type="SUPFAM" id="SSF55681">
    <property type="entry name" value="Class II aaRS and biotin synthetases"/>
    <property type="match status" value="1"/>
</dbReference>
<dbReference type="InterPro" id="IPR041715">
    <property type="entry name" value="HisRS-like_core"/>
</dbReference>
<evidence type="ECO:0000313" key="15">
    <source>
        <dbReference type="Proteomes" id="UP000366051"/>
    </source>
</evidence>
<reference evidence="15" key="1">
    <citation type="submission" date="2019-11" db="EMBL/GenBank/DDBJ databases">
        <title>Genome sequence of Heliorestis convoluta strain HH, an alkaliphilic and minimalistic phototrophic bacterium from a soda lake in Egypt.</title>
        <authorList>
            <person name="Dewey E.D."/>
            <person name="Stokes L.M."/>
            <person name="Burchell B.M."/>
            <person name="Shaffer K.N."/>
            <person name="Huntington A.M."/>
            <person name="Baker J.M."/>
            <person name="Nadendla S."/>
            <person name="Giglio M.G."/>
            <person name="Touchman J.W."/>
            <person name="Blankenship R.E."/>
            <person name="Madigan M.T."/>
            <person name="Sattley W.M."/>
        </authorList>
    </citation>
    <scope>NUCLEOTIDE SEQUENCE [LARGE SCALE GENOMIC DNA]</scope>
    <source>
        <strain evidence="15">HH</strain>
    </source>
</reference>
<feature type="binding site" evidence="12">
    <location>
        <position position="257"/>
    </location>
    <ligand>
        <name>L-histidine</name>
        <dbReference type="ChEBI" id="CHEBI:57595"/>
    </ligand>
</feature>
<dbReference type="GO" id="GO:0140096">
    <property type="term" value="F:catalytic activity, acting on a protein"/>
    <property type="evidence" value="ECO:0007669"/>
    <property type="project" value="UniProtKB-ARBA"/>
</dbReference>
<dbReference type="InterPro" id="IPR036621">
    <property type="entry name" value="Anticodon-bd_dom_sf"/>
</dbReference>
<evidence type="ECO:0000256" key="3">
    <source>
        <dbReference type="ARBA" id="ARBA00011738"/>
    </source>
</evidence>
<dbReference type="InterPro" id="IPR045864">
    <property type="entry name" value="aa-tRNA-synth_II/BPL/LPL"/>
</dbReference>
<evidence type="ECO:0000256" key="1">
    <source>
        <dbReference type="ARBA" id="ARBA00004496"/>
    </source>
</evidence>
<keyword evidence="6 11" id="KW-0547">Nucleotide-binding</keyword>
<evidence type="ECO:0000256" key="4">
    <source>
        <dbReference type="ARBA" id="ARBA00022490"/>
    </source>
</evidence>
<comment type="similarity">
    <text evidence="2 11">Belongs to the class-II aminoacyl-tRNA synthetase family.</text>
</comment>
<dbReference type="InterPro" id="IPR006195">
    <property type="entry name" value="aa-tRNA-synth_II"/>
</dbReference>
<dbReference type="GO" id="GO:0004821">
    <property type="term" value="F:histidine-tRNA ligase activity"/>
    <property type="evidence" value="ECO:0007669"/>
    <property type="project" value="UniProtKB-UniRule"/>
</dbReference>
<evidence type="ECO:0000256" key="10">
    <source>
        <dbReference type="ARBA" id="ARBA00047639"/>
    </source>
</evidence>
<keyword evidence="5 11" id="KW-0436">Ligase</keyword>
<dbReference type="InterPro" id="IPR004516">
    <property type="entry name" value="HisRS/HisZ"/>
</dbReference>
<proteinExistence type="inferred from homology"/>
<name>A0A5Q2MWA3_9FIRM</name>
<dbReference type="CDD" id="cd00773">
    <property type="entry name" value="HisRS-like_core"/>
    <property type="match status" value="1"/>
</dbReference>
<dbReference type="Gene3D" id="3.30.930.10">
    <property type="entry name" value="Bira Bifunctional Protein, Domain 2"/>
    <property type="match status" value="1"/>
</dbReference>
<keyword evidence="9 11" id="KW-0030">Aminoacyl-tRNA synthetase</keyword>
<protein>
    <recommendedName>
        <fullName evidence="11">Histidine--tRNA ligase</fullName>
        <ecNumber evidence="11">6.1.1.21</ecNumber>
    </recommendedName>
    <alternativeName>
        <fullName evidence="11">Histidyl-tRNA synthetase</fullName>
        <shortName evidence="11">HisRS</shortName>
    </alternativeName>
</protein>
<feature type="binding site" evidence="12">
    <location>
        <position position="112"/>
    </location>
    <ligand>
        <name>L-histidine</name>
        <dbReference type="ChEBI" id="CHEBI:57595"/>
    </ligand>
</feature>
<comment type="subunit">
    <text evidence="3 11">Homodimer.</text>
</comment>
<keyword evidence="7 11" id="KW-0067">ATP-binding</keyword>
<dbReference type="NCBIfam" id="TIGR00442">
    <property type="entry name" value="hisS"/>
    <property type="match status" value="1"/>
</dbReference>
<keyword evidence="15" id="KW-1185">Reference proteome</keyword>
<keyword evidence="4 11" id="KW-0963">Cytoplasm</keyword>
<sequence>MLTSAPRGTKDNLPAQTRHWHKIEKVIDQICKEYGYEEIRTPIFEHSEVFHRGVGDSTDIVQKETYDFTDRGGRELTLRPEGTAPTVRALLEHKLYAGPQPVKVYYQGPMFRFGRPQKGRLRQFHQFGIEVFGATTAQVDGEVIAMAMDFYQRLGLQNIELLLNSIGCPHCRPQHREALQQFLEPKKEQMCGDCQSRYDKNPMRILDCKEEKCQNLSEEAPTTVGYLCDDCKNHFDEVKELLDAAGVVYKLDERLVRGLDYYTRTAFEIVSKDIGAQSSIGGGGRYDHLVETLGGPPVPGMGFGLGLERLLLTMEEQGLLDTEKGEQRHLFIAPVGAGTKAVAFGLMQTLRQKGLSVEMDYQDRSLKAQLKTASNRFQTPYVLIVGEGELEKGEVTLRLMDKGSQEKIPLHEAPERVWELIAADTPPS</sequence>
<organism evidence="14 15">
    <name type="scientific">Heliorestis convoluta</name>
    <dbReference type="NCBI Taxonomy" id="356322"/>
    <lineage>
        <taxon>Bacteria</taxon>
        <taxon>Bacillati</taxon>
        <taxon>Bacillota</taxon>
        <taxon>Clostridia</taxon>
        <taxon>Eubacteriales</taxon>
        <taxon>Heliobacteriaceae</taxon>
        <taxon>Heliorestis</taxon>
    </lineage>
</organism>
<dbReference type="PANTHER" id="PTHR43707:SF1">
    <property type="entry name" value="HISTIDINE--TRNA LIGASE, MITOCHONDRIAL-RELATED"/>
    <property type="match status" value="1"/>
</dbReference>
<dbReference type="Proteomes" id="UP000366051">
    <property type="component" value="Chromosome"/>
</dbReference>
<dbReference type="PIRSF" id="PIRSF001549">
    <property type="entry name" value="His-tRNA_synth"/>
    <property type="match status" value="1"/>
</dbReference>
<dbReference type="RefSeq" id="WP_153724224.1">
    <property type="nucleotide sequence ID" value="NZ_CP045875.1"/>
</dbReference>
<evidence type="ECO:0000256" key="2">
    <source>
        <dbReference type="ARBA" id="ARBA00008226"/>
    </source>
</evidence>
<dbReference type="GO" id="GO:0005524">
    <property type="term" value="F:ATP binding"/>
    <property type="evidence" value="ECO:0007669"/>
    <property type="project" value="UniProtKB-UniRule"/>
</dbReference>
<evidence type="ECO:0000256" key="12">
    <source>
        <dbReference type="PIRSR" id="PIRSR001549-1"/>
    </source>
</evidence>
<dbReference type="InterPro" id="IPR004154">
    <property type="entry name" value="Anticodon-bd"/>
</dbReference>
<dbReference type="HAMAP" id="MF_00127">
    <property type="entry name" value="His_tRNA_synth"/>
    <property type="match status" value="1"/>
</dbReference>
<dbReference type="GO" id="GO:0005737">
    <property type="term" value="C:cytoplasm"/>
    <property type="evidence" value="ECO:0007669"/>
    <property type="project" value="UniProtKB-SubCell"/>
</dbReference>
<evidence type="ECO:0000256" key="8">
    <source>
        <dbReference type="ARBA" id="ARBA00022917"/>
    </source>
</evidence>
<evidence type="ECO:0000256" key="9">
    <source>
        <dbReference type="ARBA" id="ARBA00023146"/>
    </source>
</evidence>
<evidence type="ECO:0000259" key="13">
    <source>
        <dbReference type="PROSITE" id="PS50862"/>
    </source>
</evidence>
<feature type="binding site" evidence="12">
    <location>
        <position position="130"/>
    </location>
    <ligand>
        <name>L-histidine</name>
        <dbReference type="ChEBI" id="CHEBI:57595"/>
    </ligand>
</feature>
<dbReference type="EC" id="6.1.1.21" evidence="11"/>
<evidence type="ECO:0000256" key="11">
    <source>
        <dbReference type="HAMAP-Rule" id="MF_00127"/>
    </source>
</evidence>
<dbReference type="OrthoDB" id="9800814at2"/>
<dbReference type="InterPro" id="IPR015807">
    <property type="entry name" value="His-tRNA-ligase"/>
</dbReference>
<dbReference type="Gene3D" id="3.40.50.800">
    <property type="entry name" value="Anticodon-binding domain"/>
    <property type="match status" value="1"/>
</dbReference>
<dbReference type="PROSITE" id="PS50862">
    <property type="entry name" value="AA_TRNA_LIGASE_II"/>
    <property type="match status" value="1"/>
</dbReference>
<feature type="binding site" evidence="12">
    <location>
        <begin position="261"/>
        <end position="262"/>
    </location>
    <ligand>
        <name>L-histidine</name>
        <dbReference type="ChEBI" id="CHEBI:57595"/>
    </ligand>
</feature>
<evidence type="ECO:0000256" key="5">
    <source>
        <dbReference type="ARBA" id="ARBA00022598"/>
    </source>
</evidence>
<gene>
    <name evidence="11 14" type="primary">hisS</name>
    <name evidence="14" type="ORF">FTV88_0525</name>
</gene>
<feature type="binding site" evidence="12">
    <location>
        <begin position="81"/>
        <end position="83"/>
    </location>
    <ligand>
        <name>L-histidine</name>
        <dbReference type="ChEBI" id="CHEBI:57595"/>
    </ligand>
</feature>
<evidence type="ECO:0000313" key="14">
    <source>
        <dbReference type="EMBL" id="QGG46704.1"/>
    </source>
</evidence>
<dbReference type="PANTHER" id="PTHR43707">
    <property type="entry name" value="HISTIDYL-TRNA SYNTHETASE"/>
    <property type="match status" value="1"/>
</dbReference>